<keyword evidence="1" id="KW-1185">Reference proteome</keyword>
<organism evidence="1 2">
    <name type="scientific">Syphacia muris</name>
    <dbReference type="NCBI Taxonomy" id="451379"/>
    <lineage>
        <taxon>Eukaryota</taxon>
        <taxon>Metazoa</taxon>
        <taxon>Ecdysozoa</taxon>
        <taxon>Nematoda</taxon>
        <taxon>Chromadorea</taxon>
        <taxon>Rhabditida</taxon>
        <taxon>Spirurina</taxon>
        <taxon>Oxyuridomorpha</taxon>
        <taxon>Oxyuroidea</taxon>
        <taxon>Oxyuridae</taxon>
        <taxon>Syphacia</taxon>
    </lineage>
</organism>
<evidence type="ECO:0000313" key="2">
    <source>
        <dbReference type="WBParaSite" id="SMUV_0000072801-mRNA-1"/>
    </source>
</evidence>
<evidence type="ECO:0000313" key="1">
    <source>
        <dbReference type="Proteomes" id="UP000046393"/>
    </source>
</evidence>
<name>A0A0N5A9F3_9BILA</name>
<accession>A0A0N5A9F3</accession>
<dbReference type="AlphaFoldDB" id="A0A0N5A9F3"/>
<dbReference type="Proteomes" id="UP000046393">
    <property type="component" value="Unplaced"/>
</dbReference>
<dbReference type="WBParaSite" id="SMUV_0000072801-mRNA-1">
    <property type="protein sequence ID" value="SMUV_0000072801-mRNA-1"/>
    <property type="gene ID" value="SMUV_0000072801"/>
</dbReference>
<sequence>MVLSPHSVIIDSLAEDGRGNSYPETILSTQRICRNFHRHISVSFLLQTVAIFNAHSKTSDCATLLLKPGFDVERYSEVDLPVFSERIKQGGILHVVGSHNTVNDSLHSAEPDFDGYNIPFFLSNRPKDEVIFHGSFKKMLPILSFLNDISSLLITGDSNLKYFNYGGRGYDNSKPVSVMMDPGQTMTFFLLSLNPNFYSIPFNPGEEFGLRLLCVYDGKNEAIKINGVHLGKFDFPPPQRPVIINSTEFEYYGFEV</sequence>
<proteinExistence type="predicted"/>
<reference evidence="2" key="1">
    <citation type="submission" date="2017-02" db="UniProtKB">
        <authorList>
            <consortium name="WormBaseParasite"/>
        </authorList>
    </citation>
    <scope>IDENTIFICATION</scope>
</reference>
<protein>
    <submittedName>
        <fullName evidence="2">Galectin</fullName>
    </submittedName>
</protein>